<keyword evidence="4" id="KW-1185">Reference proteome</keyword>
<feature type="region of interest" description="Disordered" evidence="1">
    <location>
        <begin position="213"/>
        <end position="306"/>
    </location>
</feature>
<accession>A0ABY8BY60</accession>
<organism evidence="3 4">
    <name type="scientific">Microbacterium horticulturae</name>
    <dbReference type="NCBI Taxonomy" id="3028316"/>
    <lineage>
        <taxon>Bacteria</taxon>
        <taxon>Bacillati</taxon>
        <taxon>Actinomycetota</taxon>
        <taxon>Actinomycetes</taxon>
        <taxon>Micrococcales</taxon>
        <taxon>Microbacteriaceae</taxon>
        <taxon>Microbacterium</taxon>
    </lineage>
</organism>
<evidence type="ECO:0000256" key="1">
    <source>
        <dbReference type="SAM" id="MobiDB-lite"/>
    </source>
</evidence>
<dbReference type="InterPro" id="IPR003615">
    <property type="entry name" value="HNH_nuc"/>
</dbReference>
<evidence type="ECO:0000313" key="4">
    <source>
        <dbReference type="Proteomes" id="UP001214553"/>
    </source>
</evidence>
<sequence length="496" mass="53210">MNRSGIWGTLDTLVTDLVDTRKQIAALQAHETSLLARAVDVVIEREADRRERGLRVTHDLPLREISAELAAAMRLSDRSVQSRMGTASLLVQMFPETHTALAAGQIDLAHAHTIVDAGTLIADPDKRAEYEHRALIAAASETPYRLSKIVKILAARIDPDTVQAEIERSKEDRSVRLIDLPHGRGQVIFEGPAVLAHAIYDRLTAAAHTLTRTTKNAPAATVEKDATSDSNVGDADTGADGADSGTTGTGGQEATVSDAGQTDTGEETGGETGEPWFTLITGPHADACTSDDTDGNDAADADPRTMDQKRADILADILLTGTPTGHGDALDAIHATVQITIPALTLLGHSTQPALLAGHGPIDLATAKRLAAGAPGWDRVLTHPSTGEPVAVDRYRPSAQLKRFLHVRDQHCRFPGCTRPPWNCDQDHTIDAALGGPTSEENLGDFCRPHHIVKHHTLWHVKQLGHGILQWTSPTGRHYTDTPISTLTFIPEPAPF</sequence>
<dbReference type="EMBL" id="CP119108">
    <property type="protein sequence ID" value="WEG09109.1"/>
    <property type="molecule type" value="Genomic_DNA"/>
</dbReference>
<evidence type="ECO:0000313" key="3">
    <source>
        <dbReference type="EMBL" id="WEG09109.1"/>
    </source>
</evidence>
<name>A0ABY8BY60_9MICO</name>
<feature type="compositionally biased region" description="Acidic residues" evidence="1">
    <location>
        <begin position="289"/>
        <end position="300"/>
    </location>
</feature>
<dbReference type="RefSeq" id="WP_275278433.1">
    <property type="nucleotide sequence ID" value="NZ_CP119108.1"/>
</dbReference>
<feature type="domain" description="DUF222" evidence="2">
    <location>
        <begin position="287"/>
        <end position="409"/>
    </location>
</feature>
<gene>
    <name evidence="3" type="ORF">PU630_00675</name>
</gene>
<dbReference type="Proteomes" id="UP001214553">
    <property type="component" value="Chromosome"/>
</dbReference>
<dbReference type="CDD" id="cd00085">
    <property type="entry name" value="HNHc"/>
    <property type="match status" value="1"/>
</dbReference>
<proteinExistence type="predicted"/>
<feature type="domain" description="DUF222" evidence="2">
    <location>
        <begin position="32"/>
        <end position="225"/>
    </location>
</feature>
<dbReference type="Pfam" id="PF02720">
    <property type="entry name" value="DUF222"/>
    <property type="match status" value="2"/>
</dbReference>
<dbReference type="InterPro" id="IPR003870">
    <property type="entry name" value="DUF222"/>
</dbReference>
<evidence type="ECO:0000259" key="2">
    <source>
        <dbReference type="Pfam" id="PF02720"/>
    </source>
</evidence>
<protein>
    <submittedName>
        <fullName evidence="3">DUF222 domain-containing protein</fullName>
    </submittedName>
</protein>
<feature type="compositionally biased region" description="Low complexity" evidence="1">
    <location>
        <begin position="233"/>
        <end position="246"/>
    </location>
</feature>
<feature type="compositionally biased region" description="Polar residues" evidence="1">
    <location>
        <begin position="252"/>
        <end position="261"/>
    </location>
</feature>
<reference evidence="3 4" key="1">
    <citation type="submission" date="2023-03" db="EMBL/GenBank/DDBJ databases">
        <title>Genome sequence of Microbacterium sp. KACC 23027.</title>
        <authorList>
            <person name="Kim S."/>
            <person name="Heo J."/>
            <person name="Kwon S.-W."/>
        </authorList>
    </citation>
    <scope>NUCLEOTIDE SEQUENCE [LARGE SCALE GENOMIC DNA]</scope>
    <source>
        <strain evidence="3 4">KACC 23027</strain>
    </source>
</reference>